<evidence type="ECO:0000256" key="1">
    <source>
        <dbReference type="ARBA" id="ARBA00004123"/>
    </source>
</evidence>
<evidence type="ECO:0000256" key="4">
    <source>
        <dbReference type="ARBA" id="ARBA00022737"/>
    </source>
</evidence>
<dbReference type="InterPro" id="IPR049808">
    <property type="entry name" value="CONSTANS-like_Bbox1"/>
</dbReference>
<evidence type="ECO:0000256" key="10">
    <source>
        <dbReference type="SAM" id="MobiDB-lite"/>
    </source>
</evidence>
<dbReference type="GO" id="GO:0006355">
    <property type="term" value="P:regulation of DNA-templated transcription"/>
    <property type="evidence" value="ECO:0007669"/>
    <property type="project" value="UniProtKB-ARBA"/>
</dbReference>
<dbReference type="PROSITE" id="PS51017">
    <property type="entry name" value="CCT"/>
    <property type="match status" value="1"/>
</dbReference>
<organism evidence="13 14">
    <name type="scientific">Trifolium subterraneum</name>
    <name type="common">Subterranean clover</name>
    <dbReference type="NCBI Taxonomy" id="3900"/>
    <lineage>
        <taxon>Eukaryota</taxon>
        <taxon>Viridiplantae</taxon>
        <taxon>Streptophyta</taxon>
        <taxon>Embryophyta</taxon>
        <taxon>Tracheophyta</taxon>
        <taxon>Spermatophyta</taxon>
        <taxon>Magnoliopsida</taxon>
        <taxon>eudicotyledons</taxon>
        <taxon>Gunneridae</taxon>
        <taxon>Pentapetalae</taxon>
        <taxon>rosids</taxon>
        <taxon>fabids</taxon>
        <taxon>Fabales</taxon>
        <taxon>Fabaceae</taxon>
        <taxon>Papilionoideae</taxon>
        <taxon>50 kb inversion clade</taxon>
        <taxon>NPAAA clade</taxon>
        <taxon>Hologalegina</taxon>
        <taxon>IRL clade</taxon>
        <taxon>Trifolieae</taxon>
        <taxon>Trifolium</taxon>
    </lineage>
</organism>
<proteinExistence type="inferred from homology"/>
<evidence type="ECO:0000256" key="9">
    <source>
        <dbReference type="PROSITE-ProRule" id="PRU00357"/>
    </source>
</evidence>
<evidence type="ECO:0000256" key="7">
    <source>
        <dbReference type="ARBA" id="ARBA00023242"/>
    </source>
</evidence>
<sequence length="409" mass="46250">MSFPCDYCDTRNAVLYCKADSAKLCLVCDQHVHSANALALKHVRYQICQNCKNDAASVRCFTENLVQCHRCDWDAHGGDSSSSSSNYHHNLRRLDGLTGCPSVNEIVSALGLDLKPNDAVFVAEFEGPVVPVVQNRDEVYEQVVEVAKRRRNLDWSVENEFRFNDCSNEVDDLLLLQQTPFTSLLNFSSELDVGAKKNHHNNDYGNETEVWDFQLQKSRDMTFNGVEDASLSIPKSLQDVHNMNCSTLGDDILSRNNQSDQSSSSHVKKKVESNKKTRDESSSESRLIESITYSGADKVPVMDHLLSGSEYVSNINAKVGLEEQARNRGDAMLRYKEKKKTRRFDKHIRYESRKARADTRKRVRGRFVKAICLGSQPKPDPLTIGLGGPMFATLFGYFHHWVVLAQLYV</sequence>
<feature type="compositionally biased region" description="Low complexity" evidence="10">
    <location>
        <begin position="254"/>
        <end position="265"/>
    </location>
</feature>
<feature type="domain" description="CCT" evidence="12">
    <location>
        <begin position="328"/>
        <end position="370"/>
    </location>
</feature>
<gene>
    <name evidence="13" type="ORF">TSUD_323690</name>
</gene>
<dbReference type="GO" id="GO:0005634">
    <property type="term" value="C:nucleus"/>
    <property type="evidence" value="ECO:0007669"/>
    <property type="project" value="UniProtKB-SubCell"/>
</dbReference>
<evidence type="ECO:0008006" key="15">
    <source>
        <dbReference type="Google" id="ProtNLM"/>
    </source>
</evidence>
<comment type="subcellular location">
    <subcellularLocation>
        <location evidence="1 9">Nucleus</location>
    </subcellularLocation>
</comment>
<evidence type="ECO:0000256" key="6">
    <source>
        <dbReference type="ARBA" id="ARBA00022833"/>
    </source>
</evidence>
<dbReference type="EMBL" id="DF973761">
    <property type="protein sequence ID" value="GAU39421.1"/>
    <property type="molecule type" value="Genomic_DNA"/>
</dbReference>
<evidence type="ECO:0000256" key="2">
    <source>
        <dbReference type="ARBA" id="ARBA00010024"/>
    </source>
</evidence>
<keyword evidence="7 9" id="KW-0539">Nucleus</keyword>
<reference evidence="14" key="1">
    <citation type="journal article" date="2017" name="Front. Plant Sci.">
        <title>Climate Clever Clovers: New Paradigm to Reduce the Environmental Footprint of Ruminants by Breeding Low Methanogenic Forages Utilizing Haplotype Variation.</title>
        <authorList>
            <person name="Kaur P."/>
            <person name="Appels R."/>
            <person name="Bayer P.E."/>
            <person name="Keeble-Gagnere G."/>
            <person name="Wang J."/>
            <person name="Hirakawa H."/>
            <person name="Shirasawa K."/>
            <person name="Vercoe P."/>
            <person name="Stefanova K."/>
            <person name="Durmic Z."/>
            <person name="Nichols P."/>
            <person name="Revell C."/>
            <person name="Isobe S.N."/>
            <person name="Edwards D."/>
            <person name="Erskine W."/>
        </authorList>
    </citation>
    <scope>NUCLEOTIDE SEQUENCE [LARGE SCALE GENOMIC DNA]</scope>
    <source>
        <strain evidence="14">cv. Daliak</strain>
    </source>
</reference>
<keyword evidence="4" id="KW-0677">Repeat</keyword>
<dbReference type="InterPro" id="IPR010402">
    <property type="entry name" value="CCT_domain"/>
</dbReference>
<dbReference type="PANTHER" id="PTHR31717:SF45">
    <property type="entry name" value="ZINC FINGER PROTEIN CONSTANS-LIKE 14-RELATED"/>
    <property type="match status" value="1"/>
</dbReference>
<keyword evidence="6" id="KW-0862">Zinc</keyword>
<dbReference type="CDD" id="cd19821">
    <property type="entry name" value="Bbox1_BBX-like"/>
    <property type="match status" value="1"/>
</dbReference>
<feature type="domain" description="B box-type" evidence="11">
    <location>
        <begin position="1"/>
        <end position="47"/>
    </location>
</feature>
<dbReference type="SMART" id="SM00336">
    <property type="entry name" value="BBOX"/>
    <property type="match status" value="1"/>
</dbReference>
<evidence type="ECO:0000256" key="5">
    <source>
        <dbReference type="ARBA" id="ARBA00022771"/>
    </source>
</evidence>
<feature type="region of interest" description="Disordered" evidence="10">
    <location>
        <begin position="249"/>
        <end position="284"/>
    </location>
</feature>
<accession>A0A2Z6N6V1</accession>
<dbReference type="OrthoDB" id="153872at2759"/>
<dbReference type="AlphaFoldDB" id="A0A2Z6N6V1"/>
<dbReference type="GO" id="GO:0008270">
    <property type="term" value="F:zinc ion binding"/>
    <property type="evidence" value="ECO:0007669"/>
    <property type="project" value="UniProtKB-KW"/>
</dbReference>
<evidence type="ECO:0000259" key="11">
    <source>
        <dbReference type="PROSITE" id="PS50119"/>
    </source>
</evidence>
<feature type="compositionally biased region" description="Basic and acidic residues" evidence="10">
    <location>
        <begin position="270"/>
        <end position="284"/>
    </location>
</feature>
<protein>
    <recommendedName>
        <fullName evidence="15">CCT domain-containing protein</fullName>
    </recommendedName>
</protein>
<evidence type="ECO:0000256" key="8">
    <source>
        <dbReference type="PROSITE-ProRule" id="PRU00024"/>
    </source>
</evidence>
<keyword evidence="3" id="KW-0479">Metal-binding</keyword>
<dbReference type="Pfam" id="PF06203">
    <property type="entry name" value="CCT"/>
    <property type="match status" value="1"/>
</dbReference>
<evidence type="ECO:0000313" key="14">
    <source>
        <dbReference type="Proteomes" id="UP000242715"/>
    </source>
</evidence>
<dbReference type="InterPro" id="IPR000315">
    <property type="entry name" value="Znf_B-box"/>
</dbReference>
<keyword evidence="5 8" id="KW-0863">Zinc-finger</keyword>
<evidence type="ECO:0000256" key="3">
    <source>
        <dbReference type="ARBA" id="ARBA00022723"/>
    </source>
</evidence>
<evidence type="ECO:0000259" key="12">
    <source>
        <dbReference type="PROSITE" id="PS51017"/>
    </source>
</evidence>
<dbReference type="PANTHER" id="PTHR31717">
    <property type="entry name" value="ZINC FINGER PROTEIN CONSTANS-LIKE 10"/>
    <property type="match status" value="1"/>
</dbReference>
<name>A0A2Z6N6V1_TRISU</name>
<evidence type="ECO:0000313" key="13">
    <source>
        <dbReference type="EMBL" id="GAU39421.1"/>
    </source>
</evidence>
<comment type="similarity">
    <text evidence="2">Belongs to the CONSTANS family.</text>
</comment>
<keyword evidence="14" id="KW-1185">Reference proteome</keyword>
<dbReference type="Proteomes" id="UP000242715">
    <property type="component" value="Unassembled WGS sequence"/>
</dbReference>
<dbReference type="PROSITE" id="PS50119">
    <property type="entry name" value="ZF_BBOX"/>
    <property type="match status" value="1"/>
</dbReference>